<dbReference type="InterPro" id="IPR010905">
    <property type="entry name" value="Glyco_hydro_88"/>
</dbReference>
<keyword evidence="5" id="KW-0732">Signal</keyword>
<proteinExistence type="inferred from homology"/>
<accession>A0A327T6K3</accession>
<dbReference type="AlphaFoldDB" id="A0A327T6K3"/>
<dbReference type="SUPFAM" id="SSF48208">
    <property type="entry name" value="Six-hairpin glycosidases"/>
    <property type="match status" value="1"/>
</dbReference>
<dbReference type="GO" id="GO:0000272">
    <property type="term" value="P:polysaccharide catabolic process"/>
    <property type="evidence" value="ECO:0007669"/>
    <property type="project" value="TreeGrafter"/>
</dbReference>
<comment type="caution">
    <text evidence="6">The sequence shown here is derived from an EMBL/GenBank/DDBJ whole genome shotgun (WGS) entry which is preliminary data.</text>
</comment>
<protein>
    <submittedName>
        <fullName evidence="6">Glycosyl hydrolase family 88</fullName>
    </submittedName>
</protein>
<dbReference type="EMBL" id="QLLR01000001">
    <property type="protein sequence ID" value="RAJ37246.1"/>
    <property type="molecule type" value="Genomic_DNA"/>
</dbReference>
<feature type="binding site" evidence="4">
    <location>
        <position position="239"/>
    </location>
    <ligand>
        <name>substrate</name>
    </ligand>
</feature>
<dbReference type="InterPro" id="IPR052369">
    <property type="entry name" value="UG_Glycosaminoglycan_Hydrolase"/>
</dbReference>
<gene>
    <name evidence="6" type="ORF">LY11_00322</name>
</gene>
<dbReference type="InterPro" id="IPR012341">
    <property type="entry name" value="6hp_glycosidase-like_sf"/>
</dbReference>
<sequence>MKKKINLIAGLLLLAGSASFAQKSGTQLQNMKQLIDEQFNFAVKQYKVLDKNIPAGLTPQSYDAKTNKLVAYDIKWWCSGFYSGSLWYIYEQTKDAAVKKTAEKALKVIEPNQHYSGNHDLGFMMFCSFGNAYRLTKDPAYKIIIDKSAASLAKRYRPAIESIQSWDKNKYWKCPVIIDNMMNLEMLNWVSDNGGDAKYKEISVKHANTALKNHFRPDFSSYHVVDYDLTTGKVNRKATWQGAADCSAWARGQAWALYGYTMMYRDTKDQKYLDQAKGIAHFILNHPNLPADKIPFWDFDAPKIPYAERDASAGAITASALLELAQYTPAGAEKTEFIASAETMIRSLSTPVYRAKLGENGGFLLLHSTGALPLNSEIDVPLVYADYYFLEALGRYKKWYL</sequence>
<evidence type="ECO:0000313" key="7">
    <source>
        <dbReference type="Proteomes" id="UP000249754"/>
    </source>
</evidence>
<evidence type="ECO:0000256" key="2">
    <source>
        <dbReference type="ARBA" id="ARBA00038358"/>
    </source>
</evidence>
<dbReference type="RefSeq" id="WP_170132594.1">
    <property type="nucleotide sequence ID" value="NZ_QLLR01000001.1"/>
</dbReference>
<feature type="binding site" evidence="4">
    <location>
        <position position="251"/>
    </location>
    <ligand>
        <name>substrate</name>
    </ligand>
</feature>
<dbReference type="InterPro" id="IPR008928">
    <property type="entry name" value="6-hairpin_glycosidase_sf"/>
</dbReference>
<dbReference type="PANTHER" id="PTHR36845:SF1">
    <property type="entry name" value="HYDROLASE, PUTATIVE (AFU_ORTHOLOGUE AFUA_7G05090)-RELATED"/>
    <property type="match status" value="1"/>
</dbReference>
<organism evidence="6 7">
    <name type="scientific">Pedobacter cryoconitis</name>
    <dbReference type="NCBI Taxonomy" id="188932"/>
    <lineage>
        <taxon>Bacteria</taxon>
        <taxon>Pseudomonadati</taxon>
        <taxon>Bacteroidota</taxon>
        <taxon>Sphingobacteriia</taxon>
        <taxon>Sphingobacteriales</taxon>
        <taxon>Sphingobacteriaceae</taxon>
        <taxon>Pedobacter</taxon>
    </lineage>
</organism>
<feature type="chain" id="PRO_5016264792" evidence="5">
    <location>
        <begin position="22"/>
        <end position="401"/>
    </location>
</feature>
<evidence type="ECO:0000256" key="1">
    <source>
        <dbReference type="ARBA" id="ARBA00022801"/>
    </source>
</evidence>
<evidence type="ECO:0000256" key="4">
    <source>
        <dbReference type="PIRSR" id="PIRSR610905-2"/>
    </source>
</evidence>
<dbReference type="PANTHER" id="PTHR36845">
    <property type="entry name" value="HYDROLASE, PUTATIVE (AFU_ORTHOLOGUE AFUA_7G05090)-RELATED"/>
    <property type="match status" value="1"/>
</dbReference>
<dbReference type="Proteomes" id="UP000249754">
    <property type="component" value="Unassembled WGS sequence"/>
</dbReference>
<feature type="binding site" evidence="4">
    <location>
        <position position="120"/>
    </location>
    <ligand>
        <name>substrate</name>
    </ligand>
</feature>
<evidence type="ECO:0000313" key="6">
    <source>
        <dbReference type="EMBL" id="RAJ37246.1"/>
    </source>
</evidence>
<evidence type="ECO:0000256" key="3">
    <source>
        <dbReference type="PIRSR" id="PIRSR610905-1"/>
    </source>
</evidence>
<feature type="active site" description="Nucleophile" evidence="3">
    <location>
        <position position="120"/>
    </location>
</feature>
<comment type="similarity">
    <text evidence="2">Belongs to the glycosyl hydrolase 88 family.</text>
</comment>
<dbReference type="Gene3D" id="1.50.10.10">
    <property type="match status" value="1"/>
</dbReference>
<feature type="active site" description="Proton donor" evidence="3">
    <location>
        <position position="179"/>
    </location>
</feature>
<keyword evidence="1 6" id="KW-0378">Hydrolase</keyword>
<dbReference type="GO" id="GO:0052757">
    <property type="term" value="F:chondroitin hydrolase activity"/>
    <property type="evidence" value="ECO:0007669"/>
    <property type="project" value="TreeGrafter"/>
</dbReference>
<evidence type="ECO:0000256" key="5">
    <source>
        <dbReference type="SAM" id="SignalP"/>
    </source>
</evidence>
<feature type="binding site" evidence="4">
    <location>
        <position position="255"/>
    </location>
    <ligand>
        <name>substrate</name>
    </ligand>
</feature>
<name>A0A327T6K3_9SPHI</name>
<feature type="binding site" evidence="4">
    <location>
        <position position="179"/>
    </location>
    <ligand>
        <name>substrate</name>
    </ligand>
</feature>
<feature type="signal peptide" evidence="5">
    <location>
        <begin position="1"/>
        <end position="21"/>
    </location>
</feature>
<dbReference type="Pfam" id="PF07470">
    <property type="entry name" value="Glyco_hydro_88"/>
    <property type="match status" value="1"/>
</dbReference>
<reference evidence="6 7" key="1">
    <citation type="submission" date="2018-06" db="EMBL/GenBank/DDBJ databases">
        <title>Genomic Encyclopedia of Archaeal and Bacterial Type Strains, Phase II (KMG-II): from individual species to whole genera.</title>
        <authorList>
            <person name="Goeker M."/>
        </authorList>
    </citation>
    <scope>NUCLEOTIDE SEQUENCE [LARGE SCALE GENOMIC DNA]</scope>
    <source>
        <strain evidence="6 7">DSM 14825</strain>
    </source>
</reference>